<sequence length="326" mass="37170">MGTTWEQFMVVQPLVAKMLTNSIKKNRISHAYLFEGSKGTGKLDAALQLTKSVFCEQRNGYEPCQLCRNCRRIMSGNHPNVHIVKPEGTSIKKQQVQTLQEEFAKTGVESNQKVYIIEHADRMTTTAANTLLKFLEEPHTGTMAILLTENSHKILNTILSRCQTLTFQPLVKHAMVMKLEEKGISKPFALTVAQLTNNIQEAEELCNDEWFAQARTLVIKLCEALGDASSLFFVQEKWLKHFTDKEQIQIGLDLLLLIYKDLLYVQLNETENITFIDQQSLFETFSYSQKRIVSALSNILEAKNRLNANVNVQLTFEQLVLRLQEG</sequence>
<name>A0ABT6H8H8_9BACI</name>
<dbReference type="InterPro" id="IPR004622">
    <property type="entry name" value="DNA_pol_HolB"/>
</dbReference>
<keyword evidence="5" id="KW-0235">DNA replication</keyword>
<accession>A0ABT6H8H8</accession>
<dbReference type="Gene3D" id="3.40.50.300">
    <property type="entry name" value="P-loop containing nucleotide triphosphate hydrolases"/>
    <property type="match status" value="1"/>
</dbReference>
<feature type="domain" description="DNA polymerase III delta subunit C-terminal" evidence="8">
    <location>
        <begin position="242"/>
        <end position="324"/>
    </location>
</feature>
<gene>
    <name evidence="9" type="primary">holB</name>
    <name evidence="9" type="ORF">P6P90_13770</name>
</gene>
<evidence type="ECO:0000313" key="9">
    <source>
        <dbReference type="EMBL" id="MDG5755014.1"/>
    </source>
</evidence>
<dbReference type="RefSeq" id="WP_278018479.1">
    <property type="nucleotide sequence ID" value="NZ_JARRRY010000016.1"/>
</dbReference>
<dbReference type="SUPFAM" id="SSF52540">
    <property type="entry name" value="P-loop containing nucleoside triphosphate hydrolases"/>
    <property type="match status" value="1"/>
</dbReference>
<dbReference type="Proteomes" id="UP001218246">
    <property type="component" value="Unassembled WGS sequence"/>
</dbReference>
<evidence type="ECO:0000256" key="1">
    <source>
        <dbReference type="ARBA" id="ARBA00012417"/>
    </source>
</evidence>
<keyword evidence="6" id="KW-0239">DNA-directed DNA polymerase</keyword>
<keyword evidence="4 9" id="KW-0548">Nucleotidyltransferase</keyword>
<evidence type="ECO:0000259" key="8">
    <source>
        <dbReference type="Pfam" id="PF09115"/>
    </source>
</evidence>
<dbReference type="EMBL" id="JARULN010000017">
    <property type="protein sequence ID" value="MDG5755014.1"/>
    <property type="molecule type" value="Genomic_DNA"/>
</dbReference>
<dbReference type="InterPro" id="IPR050238">
    <property type="entry name" value="DNA_Rep/Repair_Clamp_Loader"/>
</dbReference>
<dbReference type="InterPro" id="IPR027417">
    <property type="entry name" value="P-loop_NTPase"/>
</dbReference>
<evidence type="ECO:0000256" key="6">
    <source>
        <dbReference type="ARBA" id="ARBA00022932"/>
    </source>
</evidence>
<protein>
    <recommendedName>
        <fullName evidence="2">DNA polymerase III subunit delta'</fullName>
        <ecNumber evidence="1">2.7.7.7</ecNumber>
    </recommendedName>
</protein>
<dbReference type="GO" id="GO:0003887">
    <property type="term" value="F:DNA-directed DNA polymerase activity"/>
    <property type="evidence" value="ECO:0007669"/>
    <property type="project" value="UniProtKB-EC"/>
</dbReference>
<evidence type="ECO:0000256" key="2">
    <source>
        <dbReference type="ARBA" id="ARBA00014363"/>
    </source>
</evidence>
<evidence type="ECO:0000256" key="7">
    <source>
        <dbReference type="ARBA" id="ARBA00049244"/>
    </source>
</evidence>
<dbReference type="InterPro" id="IPR015199">
    <property type="entry name" value="DNA_pol_III_delta_C"/>
</dbReference>
<keyword evidence="3 9" id="KW-0808">Transferase</keyword>
<dbReference type="PANTHER" id="PTHR11669">
    <property type="entry name" value="REPLICATION FACTOR C / DNA POLYMERASE III GAMMA-TAU SUBUNIT"/>
    <property type="match status" value="1"/>
</dbReference>
<evidence type="ECO:0000256" key="5">
    <source>
        <dbReference type="ARBA" id="ARBA00022705"/>
    </source>
</evidence>
<comment type="catalytic activity">
    <reaction evidence="7">
        <text>DNA(n) + a 2'-deoxyribonucleoside 5'-triphosphate = DNA(n+1) + diphosphate</text>
        <dbReference type="Rhea" id="RHEA:22508"/>
        <dbReference type="Rhea" id="RHEA-COMP:17339"/>
        <dbReference type="Rhea" id="RHEA-COMP:17340"/>
        <dbReference type="ChEBI" id="CHEBI:33019"/>
        <dbReference type="ChEBI" id="CHEBI:61560"/>
        <dbReference type="ChEBI" id="CHEBI:173112"/>
        <dbReference type="EC" id="2.7.7.7"/>
    </reaction>
</comment>
<dbReference type="EC" id="2.7.7.7" evidence="1"/>
<keyword evidence="10" id="KW-1185">Reference proteome</keyword>
<evidence type="ECO:0000256" key="3">
    <source>
        <dbReference type="ARBA" id="ARBA00022679"/>
    </source>
</evidence>
<dbReference type="NCBIfam" id="TIGR00678">
    <property type="entry name" value="holB"/>
    <property type="match status" value="1"/>
</dbReference>
<dbReference type="Pfam" id="PF09115">
    <property type="entry name" value="DNApol3-delta_C"/>
    <property type="match status" value="1"/>
</dbReference>
<comment type="caution">
    <text evidence="9">The sequence shown here is derived from an EMBL/GenBank/DDBJ whole genome shotgun (WGS) entry which is preliminary data.</text>
</comment>
<organism evidence="9 10">
    <name type="scientific">Ectobacillus antri</name>
    <dbReference type="NCBI Taxonomy" id="2486280"/>
    <lineage>
        <taxon>Bacteria</taxon>
        <taxon>Bacillati</taxon>
        <taxon>Bacillota</taxon>
        <taxon>Bacilli</taxon>
        <taxon>Bacillales</taxon>
        <taxon>Bacillaceae</taxon>
        <taxon>Ectobacillus</taxon>
    </lineage>
</organism>
<evidence type="ECO:0000313" key="10">
    <source>
        <dbReference type="Proteomes" id="UP001218246"/>
    </source>
</evidence>
<evidence type="ECO:0000256" key="4">
    <source>
        <dbReference type="ARBA" id="ARBA00022695"/>
    </source>
</evidence>
<proteinExistence type="predicted"/>
<reference evidence="9 10" key="1">
    <citation type="submission" date="2023-04" db="EMBL/GenBank/DDBJ databases">
        <title>Ectobacillus antri isolated from activated sludge.</title>
        <authorList>
            <person name="Yan P."/>
            <person name="Liu X."/>
        </authorList>
    </citation>
    <scope>NUCLEOTIDE SEQUENCE [LARGE SCALE GENOMIC DNA]</scope>
    <source>
        <strain evidence="9 10">C18H</strain>
    </source>
</reference>
<dbReference type="NCBIfam" id="NF005972">
    <property type="entry name" value="PRK08058.1"/>
    <property type="match status" value="1"/>
</dbReference>
<dbReference type="PANTHER" id="PTHR11669:SF8">
    <property type="entry name" value="DNA POLYMERASE III SUBUNIT DELTA"/>
    <property type="match status" value="1"/>
</dbReference>
<dbReference type="Pfam" id="PF13177">
    <property type="entry name" value="DNA_pol3_delta2"/>
    <property type="match status" value="1"/>
</dbReference>